<dbReference type="Proteomes" id="UP000008783">
    <property type="component" value="Unassembled WGS sequence"/>
</dbReference>
<dbReference type="GO" id="GO:0005634">
    <property type="term" value="C:nucleus"/>
    <property type="evidence" value="ECO:0000318"/>
    <property type="project" value="GO_Central"/>
</dbReference>
<evidence type="ECO:0000256" key="4">
    <source>
        <dbReference type="ARBA" id="ARBA00022679"/>
    </source>
</evidence>
<feature type="region of interest" description="Disordered" evidence="9">
    <location>
        <begin position="1"/>
        <end position="106"/>
    </location>
</feature>
<comment type="similarity">
    <text evidence="1">Belongs to the Clp1 family. NOL9/GRC3 subfamily.</text>
</comment>
<dbReference type="EMBL" id="DS178267">
    <property type="protein sequence ID" value="EFP77438.1"/>
    <property type="molecule type" value="Genomic_DNA"/>
</dbReference>
<dbReference type="InParanoid" id="E3JZG3"/>
<evidence type="ECO:0000256" key="3">
    <source>
        <dbReference type="ARBA" id="ARBA00019824"/>
    </source>
</evidence>
<keyword evidence="4" id="KW-0808">Transferase</keyword>
<dbReference type="InterPro" id="IPR032319">
    <property type="entry name" value="CLP1_P"/>
</dbReference>
<evidence type="ECO:0000256" key="5">
    <source>
        <dbReference type="ARBA" id="ARBA00022741"/>
    </source>
</evidence>
<dbReference type="Pfam" id="PF16575">
    <property type="entry name" value="CLP1_P"/>
    <property type="match status" value="2"/>
</dbReference>
<evidence type="ECO:0000256" key="7">
    <source>
        <dbReference type="ARBA" id="ARBA00022840"/>
    </source>
</evidence>
<dbReference type="GO" id="GO:0000448">
    <property type="term" value="P:cleavage in ITS2 between 5.8S rRNA and LSU-rRNA of tricistronic rRNA transcript (SSU-rRNA, 5.8S rRNA, LSU-rRNA)"/>
    <property type="evidence" value="ECO:0000318"/>
    <property type="project" value="GO_Central"/>
</dbReference>
<feature type="compositionally biased region" description="Low complexity" evidence="9">
    <location>
        <begin position="57"/>
        <end position="74"/>
    </location>
</feature>
<gene>
    <name evidence="12" type="ORF">PGTG_03394</name>
</gene>
<dbReference type="AlphaFoldDB" id="E3JZG3"/>
<feature type="compositionally biased region" description="Low complexity" evidence="9">
    <location>
        <begin position="1"/>
        <end position="29"/>
    </location>
</feature>
<feature type="region of interest" description="Disordered" evidence="9">
    <location>
        <begin position="636"/>
        <end position="667"/>
    </location>
</feature>
<dbReference type="InterPro" id="IPR027417">
    <property type="entry name" value="P-loop_NTPase"/>
</dbReference>
<dbReference type="GO" id="GO:0051731">
    <property type="term" value="F:polynucleotide 5'-hydroxyl-kinase activity"/>
    <property type="evidence" value="ECO:0000318"/>
    <property type="project" value="GO_Central"/>
</dbReference>
<feature type="compositionally biased region" description="Acidic residues" evidence="9">
    <location>
        <begin position="39"/>
        <end position="55"/>
    </location>
</feature>
<dbReference type="HOGENOM" id="CLU_010345_0_0_1"/>
<dbReference type="InterPro" id="IPR057573">
    <property type="entry name" value="NOL9_N"/>
</dbReference>
<feature type="domain" description="NOL9 N-terminal" evidence="11">
    <location>
        <begin position="124"/>
        <end position="191"/>
    </location>
</feature>
<evidence type="ECO:0000259" key="11">
    <source>
        <dbReference type="Pfam" id="PF24419"/>
    </source>
</evidence>
<feature type="domain" description="Clp1 P-loop" evidence="10">
    <location>
        <begin position="298"/>
        <end position="396"/>
    </location>
</feature>
<evidence type="ECO:0000256" key="8">
    <source>
        <dbReference type="ARBA" id="ARBA00071212"/>
    </source>
</evidence>
<dbReference type="VEuPathDB" id="FungiDB:PGTG_03394"/>
<dbReference type="PANTHER" id="PTHR12755:SF3">
    <property type="entry name" value="POLYNUCLEOTIDE 5'-HYDROXYL-KINASE NOL9"/>
    <property type="match status" value="1"/>
</dbReference>
<keyword evidence="6" id="KW-0418">Kinase</keyword>
<keyword evidence="7" id="KW-0067">ATP-binding</keyword>
<feature type="region of interest" description="Disordered" evidence="9">
    <location>
        <begin position="407"/>
        <end position="429"/>
    </location>
</feature>
<dbReference type="STRING" id="418459.E3JZG3"/>
<keyword evidence="5" id="KW-0547">Nucleotide-binding</keyword>
<sequence length="667" mass="74446">MTISAIAARRLAAAQQQQQQQQQHTTPQHSAPPSPQSELLEEEEPEPELELEEPEQQQHQQKQQPKTRYFTAATPPQPAPSSKSPKRRHQPTRSGFIDPESISDWNPIIHGTNQNYRKTVDQNQNQISIIGLKTGQNLIPHGTLQLRILHGQVELMGSEIAAPTPEPINLFAPPSHPLPIITPKSSSLPSSRSTPPDHHLPLDPTKFDAIVELQDLDCGIQALDELWSSNGNKRPIWSSPSPNPPHSIHGQTWSIVLSPTPDLARLRLPSSWASTLSSLSSRDEVIEAGRAEIYFIEGPKSTGKSTFSTLLINSLLNSFKSVALLDLDPGQPLLTPPTLVSLHTLNSPILGPSFCRLLSPHQPSSHSIYIGHTTPKDCPTRYTEACLELFNLYTNLQSDLSTCLSTNKRRRRGRNNQIGTDSDHHSKRTDQIPLVINTMGWTRGLGQDLLNQLLQTIQPTQIFSFNERPLVADIVPSERHLTLEPIGPTPLSLRLTPADCRVLAIVSYMYSTPSPLGSMFINQWEFQYPLWARRPFEVRPDRIQLPDHPDFNQDHLGHVLNGGLIGLVDRSQGSWIGFGLVRAIDPNRRTIHLLTPAYPIAKQNNPTEYEFVKYSEPELPLICSLSDGTVPYLEKESLGNSGTAPLTIGSEKKRVRRNVQRRSQISR</sequence>
<dbReference type="OMA" id="EHVWKVR"/>
<dbReference type="SUPFAM" id="SSF52540">
    <property type="entry name" value="P-loop containing nucleoside triphosphate hydrolases"/>
    <property type="match status" value="1"/>
</dbReference>
<evidence type="ECO:0000256" key="6">
    <source>
        <dbReference type="ARBA" id="ARBA00022777"/>
    </source>
</evidence>
<feature type="domain" description="Clp1 P-loop" evidence="10">
    <location>
        <begin position="426"/>
        <end position="479"/>
    </location>
</feature>
<protein>
    <recommendedName>
        <fullName evidence="3">Polynucleotide 5'-hydroxyl-kinase GRC3</fullName>
    </recommendedName>
    <alternativeName>
        <fullName evidence="8">Polynucleotide 5'-hydroxyl-kinase NOL9</fullName>
    </alternativeName>
    <alternativeName>
        <fullName evidence="2">Polynucleotide 5'-hydroxyl-kinase grc3</fullName>
    </alternativeName>
</protein>
<dbReference type="GeneID" id="10538316"/>
<keyword evidence="13" id="KW-1185">Reference proteome</keyword>
<name>E3JZG3_PUCGT</name>
<dbReference type="Pfam" id="PF24419">
    <property type="entry name" value="Cupin_NOL9"/>
    <property type="match status" value="1"/>
</dbReference>
<dbReference type="Gene3D" id="3.40.50.300">
    <property type="entry name" value="P-loop containing nucleotide triphosphate hydrolases"/>
    <property type="match status" value="1"/>
</dbReference>
<dbReference type="KEGG" id="pgr:PGTG_03394"/>
<dbReference type="OrthoDB" id="2405412at2759"/>
<dbReference type="FunCoup" id="E3JZG3">
    <property type="interactions" value="252"/>
</dbReference>
<evidence type="ECO:0000259" key="10">
    <source>
        <dbReference type="Pfam" id="PF16575"/>
    </source>
</evidence>
<proteinExistence type="inferred from homology"/>
<dbReference type="GO" id="GO:0005524">
    <property type="term" value="F:ATP binding"/>
    <property type="evidence" value="ECO:0007669"/>
    <property type="project" value="UniProtKB-KW"/>
</dbReference>
<reference key="1">
    <citation type="submission" date="2007-01" db="EMBL/GenBank/DDBJ databases">
        <title>The Genome Sequence of Puccinia graminis f. sp. tritici Strain CRL 75-36-700-3.</title>
        <authorList>
            <consortium name="The Broad Institute Genome Sequencing Platform"/>
            <person name="Birren B."/>
            <person name="Lander E."/>
            <person name="Galagan J."/>
            <person name="Nusbaum C."/>
            <person name="Devon K."/>
            <person name="Cuomo C."/>
            <person name="Jaffe D."/>
            <person name="Butler J."/>
            <person name="Alvarez P."/>
            <person name="Gnerre S."/>
            <person name="Grabherr M."/>
            <person name="Mauceli E."/>
            <person name="Brockman W."/>
            <person name="Young S."/>
            <person name="LaButti K."/>
            <person name="Sykes S."/>
            <person name="DeCaprio D."/>
            <person name="Crawford M."/>
            <person name="Koehrsen M."/>
            <person name="Engels R."/>
            <person name="Montgomery P."/>
            <person name="Pearson M."/>
            <person name="Howarth C."/>
            <person name="Larson L."/>
            <person name="White J."/>
            <person name="Zeng Q."/>
            <person name="Kodira C."/>
            <person name="Yandava C."/>
            <person name="Alvarado L."/>
            <person name="O'Leary S."/>
            <person name="Szabo L."/>
            <person name="Dean R."/>
            <person name="Schein J."/>
        </authorList>
    </citation>
    <scope>NUCLEOTIDE SEQUENCE</scope>
    <source>
        <strain>CRL 75-36-700-3</strain>
    </source>
</reference>
<evidence type="ECO:0000313" key="12">
    <source>
        <dbReference type="EMBL" id="EFP77438.1"/>
    </source>
</evidence>
<dbReference type="RefSeq" id="XP_003321857.1">
    <property type="nucleotide sequence ID" value="XM_003321809.2"/>
</dbReference>
<evidence type="ECO:0000256" key="9">
    <source>
        <dbReference type="SAM" id="MobiDB-lite"/>
    </source>
</evidence>
<evidence type="ECO:0000256" key="1">
    <source>
        <dbReference type="ARBA" id="ARBA00011003"/>
    </source>
</evidence>
<dbReference type="InterPro" id="IPR045116">
    <property type="entry name" value="Clp1/Grc3"/>
</dbReference>
<reference evidence="13" key="2">
    <citation type="journal article" date="2011" name="Proc. Natl. Acad. Sci. U.S.A.">
        <title>Obligate biotrophy features unraveled by the genomic analysis of rust fungi.</title>
        <authorList>
            <person name="Duplessis S."/>
            <person name="Cuomo C.A."/>
            <person name="Lin Y.-C."/>
            <person name="Aerts A."/>
            <person name="Tisserant E."/>
            <person name="Veneault-Fourrey C."/>
            <person name="Joly D.L."/>
            <person name="Hacquard S."/>
            <person name="Amselem J."/>
            <person name="Cantarel B.L."/>
            <person name="Chiu R."/>
            <person name="Coutinho P.M."/>
            <person name="Feau N."/>
            <person name="Field M."/>
            <person name="Frey P."/>
            <person name="Gelhaye E."/>
            <person name="Goldberg J."/>
            <person name="Grabherr M.G."/>
            <person name="Kodira C.D."/>
            <person name="Kohler A."/>
            <person name="Kuees U."/>
            <person name="Lindquist E.A."/>
            <person name="Lucas S.M."/>
            <person name="Mago R."/>
            <person name="Mauceli E."/>
            <person name="Morin E."/>
            <person name="Murat C."/>
            <person name="Pangilinan J.L."/>
            <person name="Park R."/>
            <person name="Pearson M."/>
            <person name="Quesneville H."/>
            <person name="Rouhier N."/>
            <person name="Sakthikumar S."/>
            <person name="Salamov A.A."/>
            <person name="Schmutz J."/>
            <person name="Selles B."/>
            <person name="Shapiro H."/>
            <person name="Tanguay P."/>
            <person name="Tuskan G.A."/>
            <person name="Henrissat B."/>
            <person name="Van de Peer Y."/>
            <person name="Rouze P."/>
            <person name="Ellis J.G."/>
            <person name="Dodds P.N."/>
            <person name="Schein J.E."/>
            <person name="Zhong S."/>
            <person name="Hamelin R.C."/>
            <person name="Grigoriev I.V."/>
            <person name="Szabo L.J."/>
            <person name="Martin F."/>
        </authorList>
    </citation>
    <scope>NUCLEOTIDE SEQUENCE [LARGE SCALE GENOMIC DNA]</scope>
    <source>
        <strain evidence="13">CRL 75-36-700-3 / race SCCL</strain>
    </source>
</reference>
<accession>E3JZG3</accession>
<organism evidence="12 13">
    <name type="scientific">Puccinia graminis f. sp. tritici (strain CRL 75-36-700-3 / race SCCL)</name>
    <name type="common">Black stem rust fungus</name>
    <dbReference type="NCBI Taxonomy" id="418459"/>
    <lineage>
        <taxon>Eukaryota</taxon>
        <taxon>Fungi</taxon>
        <taxon>Dikarya</taxon>
        <taxon>Basidiomycota</taxon>
        <taxon>Pucciniomycotina</taxon>
        <taxon>Pucciniomycetes</taxon>
        <taxon>Pucciniales</taxon>
        <taxon>Pucciniaceae</taxon>
        <taxon>Puccinia</taxon>
    </lineage>
</organism>
<dbReference type="PANTHER" id="PTHR12755">
    <property type="entry name" value="CLEAVAGE/POLYADENYLATION FACTOR IA SUBUNIT CLP1P"/>
    <property type="match status" value="1"/>
</dbReference>
<dbReference type="eggNOG" id="KOG2750">
    <property type="taxonomic scope" value="Eukaryota"/>
</dbReference>
<evidence type="ECO:0000256" key="2">
    <source>
        <dbReference type="ARBA" id="ARBA00018706"/>
    </source>
</evidence>
<evidence type="ECO:0000313" key="13">
    <source>
        <dbReference type="Proteomes" id="UP000008783"/>
    </source>
</evidence>